<feature type="transmembrane region" description="Helical" evidence="5">
    <location>
        <begin position="244"/>
        <end position="264"/>
    </location>
</feature>
<feature type="transmembrane region" description="Helical" evidence="5">
    <location>
        <begin position="117"/>
        <end position="137"/>
    </location>
</feature>
<feature type="transmembrane region" description="Helical" evidence="5">
    <location>
        <begin position="27"/>
        <end position="51"/>
    </location>
</feature>
<proteinExistence type="predicted"/>
<comment type="subcellular location">
    <subcellularLocation>
        <location evidence="1">Membrane</location>
    </subcellularLocation>
</comment>
<dbReference type="Proteomes" id="UP000887566">
    <property type="component" value="Unplaced"/>
</dbReference>
<accession>A0A914WVT1</accession>
<dbReference type="Gene3D" id="1.20.1070.10">
    <property type="entry name" value="Rhodopsin 7-helix transmembrane proteins"/>
    <property type="match status" value="1"/>
</dbReference>
<feature type="transmembrane region" description="Helical" evidence="5">
    <location>
        <begin position="92"/>
        <end position="111"/>
    </location>
</feature>
<dbReference type="GO" id="GO:0004930">
    <property type="term" value="F:G protein-coupled receptor activity"/>
    <property type="evidence" value="ECO:0007669"/>
    <property type="project" value="InterPro"/>
</dbReference>
<evidence type="ECO:0000313" key="8">
    <source>
        <dbReference type="WBParaSite" id="PSAMB.scaffold5027size12856.g25733.t1"/>
    </source>
</evidence>
<dbReference type="InterPro" id="IPR000276">
    <property type="entry name" value="GPCR_Rhodpsn"/>
</dbReference>
<keyword evidence="3 5" id="KW-1133">Transmembrane helix</keyword>
<keyword evidence="2 5" id="KW-0812">Transmembrane</keyword>
<sequence>MNGTDLPDCEICVADPEASTYRIYNSIVIGILVPVVGVLGIVGNALSAAVYSLPAMRSSVNMYLFALAISDIVVVITGIFLYFLLSIECAGPFVTMIYGLGASYVFPVSHIAQTSSVYLVVCAAIDCFVSTVGPVSIRKHMCTVQNARRAVIAIAIFSVVYNLPHWFEIEVVDCYEAQWNMTLVMLTQTALRLNELYITVYYIYMYTAVLTVGPLALLIILNSTIIIKTVCTKKDSDSREGEDTFTLIMVVFLFIFCNMLALGINLSESFADLGQAFSYLVDLSNLLVIINSSANFVIYFASGESFRRSLIFYLQHKFRKSSKKSRLQQSDRNADYVADSSSQLIKNGAPPAVVSKCVNMNGSRRASERGSCKDWSATEFERLLVKTPAVPPKYVNMNGTRRASERGSCTDCSATEVERLQGTAPAVPPKCVHMNGTRRASERGSCTDCSTTEFERLLDTTPAIIVNWNAKIARNSCTSESERECIFV</sequence>
<feature type="transmembrane region" description="Helical" evidence="5">
    <location>
        <begin position="201"/>
        <end position="223"/>
    </location>
</feature>
<dbReference type="InterPro" id="IPR053326">
    <property type="entry name" value="GPCR1-like"/>
</dbReference>
<dbReference type="WBParaSite" id="PSAMB.scaffold5027size12856.g25733.t1">
    <property type="protein sequence ID" value="PSAMB.scaffold5027size12856.g25733.t1"/>
    <property type="gene ID" value="PSAMB.scaffold5027size12856.g25733"/>
</dbReference>
<dbReference type="SUPFAM" id="SSF81321">
    <property type="entry name" value="Family A G protein-coupled receptor-like"/>
    <property type="match status" value="1"/>
</dbReference>
<keyword evidence="4 5" id="KW-0472">Membrane</keyword>
<feature type="domain" description="G-protein coupled receptors family 1 profile" evidence="6">
    <location>
        <begin position="43"/>
        <end position="299"/>
    </location>
</feature>
<evidence type="ECO:0000256" key="1">
    <source>
        <dbReference type="ARBA" id="ARBA00004370"/>
    </source>
</evidence>
<evidence type="ECO:0000256" key="3">
    <source>
        <dbReference type="ARBA" id="ARBA00022989"/>
    </source>
</evidence>
<dbReference type="AlphaFoldDB" id="A0A914WVT1"/>
<evidence type="ECO:0000259" key="6">
    <source>
        <dbReference type="PROSITE" id="PS50262"/>
    </source>
</evidence>
<feature type="transmembrane region" description="Helical" evidence="5">
    <location>
        <begin position="276"/>
        <end position="301"/>
    </location>
</feature>
<dbReference type="PROSITE" id="PS50262">
    <property type="entry name" value="G_PROTEIN_RECEP_F1_2"/>
    <property type="match status" value="1"/>
</dbReference>
<evidence type="ECO:0000256" key="4">
    <source>
        <dbReference type="ARBA" id="ARBA00023136"/>
    </source>
</evidence>
<dbReference type="Pfam" id="PF00001">
    <property type="entry name" value="7tm_1"/>
    <property type="match status" value="1"/>
</dbReference>
<feature type="transmembrane region" description="Helical" evidence="5">
    <location>
        <begin position="149"/>
        <end position="167"/>
    </location>
</feature>
<evidence type="ECO:0000313" key="7">
    <source>
        <dbReference type="Proteomes" id="UP000887566"/>
    </source>
</evidence>
<feature type="transmembrane region" description="Helical" evidence="5">
    <location>
        <begin position="63"/>
        <end position="85"/>
    </location>
</feature>
<dbReference type="PRINTS" id="PR00237">
    <property type="entry name" value="GPCRRHODOPSN"/>
</dbReference>
<evidence type="ECO:0000256" key="5">
    <source>
        <dbReference type="SAM" id="Phobius"/>
    </source>
</evidence>
<dbReference type="GO" id="GO:0016020">
    <property type="term" value="C:membrane"/>
    <property type="evidence" value="ECO:0007669"/>
    <property type="project" value="UniProtKB-SubCell"/>
</dbReference>
<name>A0A914WVT1_9BILA</name>
<dbReference type="InterPro" id="IPR017452">
    <property type="entry name" value="GPCR_Rhodpsn_7TM"/>
</dbReference>
<dbReference type="PANTHER" id="PTHR47632">
    <property type="entry name" value="FMRFAMIDE PEPTIDE RECEPTOR FAMILY-RELATED"/>
    <property type="match status" value="1"/>
</dbReference>
<evidence type="ECO:0000256" key="2">
    <source>
        <dbReference type="ARBA" id="ARBA00022692"/>
    </source>
</evidence>
<reference evidence="8" key="1">
    <citation type="submission" date="2022-11" db="UniProtKB">
        <authorList>
            <consortium name="WormBaseParasite"/>
        </authorList>
    </citation>
    <scope>IDENTIFICATION</scope>
</reference>
<organism evidence="7 8">
    <name type="scientific">Plectus sambesii</name>
    <dbReference type="NCBI Taxonomy" id="2011161"/>
    <lineage>
        <taxon>Eukaryota</taxon>
        <taxon>Metazoa</taxon>
        <taxon>Ecdysozoa</taxon>
        <taxon>Nematoda</taxon>
        <taxon>Chromadorea</taxon>
        <taxon>Plectida</taxon>
        <taxon>Plectina</taxon>
        <taxon>Plectoidea</taxon>
        <taxon>Plectidae</taxon>
        <taxon>Plectus</taxon>
    </lineage>
</organism>
<protein>
    <submittedName>
        <fullName evidence="8">G-protein coupled receptors family 1 profile domain-containing protein</fullName>
    </submittedName>
</protein>
<dbReference type="CDD" id="cd14978">
    <property type="entry name" value="7tmA_FMRFamide_R-like"/>
    <property type="match status" value="1"/>
</dbReference>
<keyword evidence="7" id="KW-1185">Reference proteome</keyword>